<organism evidence="7 8">
    <name type="scientific">Gracilibacillus salitolerans</name>
    <dbReference type="NCBI Taxonomy" id="2663022"/>
    <lineage>
        <taxon>Bacteria</taxon>
        <taxon>Bacillati</taxon>
        <taxon>Bacillota</taxon>
        <taxon>Bacilli</taxon>
        <taxon>Bacillales</taxon>
        <taxon>Bacillaceae</taxon>
        <taxon>Gracilibacillus</taxon>
    </lineage>
</organism>
<evidence type="ECO:0000256" key="3">
    <source>
        <dbReference type="ARBA" id="ARBA00022692"/>
    </source>
</evidence>
<comment type="similarity">
    <text evidence="2">Belongs to the autoinducer-2 exporter (AI-2E) (TC 2.A.86) family.</text>
</comment>
<feature type="transmembrane region" description="Helical" evidence="6">
    <location>
        <begin position="316"/>
        <end position="349"/>
    </location>
</feature>
<evidence type="ECO:0000313" key="7">
    <source>
        <dbReference type="EMBL" id="QGH35060.1"/>
    </source>
</evidence>
<dbReference type="InterPro" id="IPR002549">
    <property type="entry name" value="AI-2E-like"/>
</dbReference>
<dbReference type="EMBL" id="CP045915">
    <property type="protein sequence ID" value="QGH35060.1"/>
    <property type="molecule type" value="Genomic_DNA"/>
</dbReference>
<evidence type="ECO:0000256" key="5">
    <source>
        <dbReference type="ARBA" id="ARBA00023136"/>
    </source>
</evidence>
<keyword evidence="8" id="KW-1185">Reference proteome</keyword>
<reference evidence="7 8" key="1">
    <citation type="submission" date="2019-11" db="EMBL/GenBank/DDBJ databases">
        <title>Gracilibacillus salitolerans sp. nov., a moderate halophile isolated from a saline soil in northwest China.</title>
        <authorList>
            <person name="Gan L."/>
        </authorList>
    </citation>
    <scope>NUCLEOTIDE SEQUENCE [LARGE SCALE GENOMIC DNA]</scope>
    <source>
        <strain evidence="7 8">SCU50</strain>
    </source>
</reference>
<evidence type="ECO:0000256" key="4">
    <source>
        <dbReference type="ARBA" id="ARBA00022989"/>
    </source>
</evidence>
<accession>A0A5Q2TMH9</accession>
<feature type="transmembrane region" description="Helical" evidence="6">
    <location>
        <begin position="217"/>
        <end position="236"/>
    </location>
</feature>
<feature type="transmembrane region" description="Helical" evidence="6">
    <location>
        <begin position="12"/>
        <end position="31"/>
    </location>
</feature>
<comment type="subcellular location">
    <subcellularLocation>
        <location evidence="1">Membrane</location>
        <topology evidence="1">Multi-pass membrane protein</topology>
    </subcellularLocation>
</comment>
<feature type="transmembrane region" description="Helical" evidence="6">
    <location>
        <begin position="37"/>
        <end position="62"/>
    </location>
</feature>
<dbReference type="GO" id="GO:0055085">
    <property type="term" value="P:transmembrane transport"/>
    <property type="evidence" value="ECO:0007669"/>
    <property type="project" value="TreeGrafter"/>
</dbReference>
<evidence type="ECO:0000256" key="2">
    <source>
        <dbReference type="ARBA" id="ARBA00009773"/>
    </source>
</evidence>
<keyword evidence="3 6" id="KW-0812">Transmembrane</keyword>
<evidence type="ECO:0000256" key="1">
    <source>
        <dbReference type="ARBA" id="ARBA00004141"/>
    </source>
</evidence>
<dbReference type="RefSeq" id="WP_153791559.1">
    <property type="nucleotide sequence ID" value="NZ_CP045915.1"/>
</dbReference>
<dbReference type="PANTHER" id="PTHR21716:SF15">
    <property type="entry name" value="TRANSPORT PROTEIN YRRI-RELATED"/>
    <property type="match status" value="1"/>
</dbReference>
<protein>
    <submittedName>
        <fullName evidence="7">AI-2E family transporter</fullName>
    </submittedName>
</protein>
<proteinExistence type="inferred from homology"/>
<gene>
    <name evidence="7" type="ORF">GI584_13855</name>
</gene>
<dbReference type="GO" id="GO:0016020">
    <property type="term" value="C:membrane"/>
    <property type="evidence" value="ECO:0007669"/>
    <property type="project" value="UniProtKB-SubCell"/>
</dbReference>
<keyword evidence="5 6" id="KW-0472">Membrane</keyword>
<dbReference type="Pfam" id="PF01594">
    <property type="entry name" value="AI-2E_transport"/>
    <property type="match status" value="1"/>
</dbReference>
<dbReference type="PANTHER" id="PTHR21716">
    <property type="entry name" value="TRANSMEMBRANE PROTEIN"/>
    <property type="match status" value="1"/>
</dbReference>
<dbReference type="AlphaFoldDB" id="A0A5Q2TMH9"/>
<feature type="transmembrane region" description="Helical" evidence="6">
    <location>
        <begin position="160"/>
        <end position="181"/>
    </location>
</feature>
<evidence type="ECO:0000313" key="8">
    <source>
        <dbReference type="Proteomes" id="UP000339690"/>
    </source>
</evidence>
<feature type="transmembrane region" description="Helical" evidence="6">
    <location>
        <begin position="74"/>
        <end position="95"/>
    </location>
</feature>
<evidence type="ECO:0000256" key="6">
    <source>
        <dbReference type="SAM" id="Phobius"/>
    </source>
</evidence>
<sequence>MKSNQAKIRIVLQLIILCLAVLFLYLMYILFPFYKHVLIVVLQVLAPFFIAGLIAYLLHPVVEEIYRFHIPRPLAIIFIYLLFFGLAGYGIYISFPMWMKQMQEMQQNIPQYVDAYRTFIYDIYDQTSFLSEGFHDHLDQLFENIETTLGEQLTNLLKNIPLLFDIFVMIAVIPILAFYFLKDYQKLQRSILRVIPQKYQAFTKKLAHDMEESLGQYIRGQILVCFLVGLVSYFLLRWVGMNYTVVLATIIGFTNFIPYFGPIIGAIPALLIAFTMSTEMVLYVLLVVIVIQITEGNLLSPFIVGKSIHIHPVYLILALFIAAQTAGVVGMIFAVPLLAVARVAVPLIVRQVKAIDR</sequence>
<keyword evidence="4 6" id="KW-1133">Transmembrane helix</keyword>
<dbReference type="KEGG" id="grc:GI584_13855"/>
<name>A0A5Q2TMH9_9BACI</name>
<dbReference type="Proteomes" id="UP000339690">
    <property type="component" value="Chromosome"/>
</dbReference>